<dbReference type="Pfam" id="PF00583">
    <property type="entry name" value="Acetyltransf_1"/>
    <property type="match status" value="1"/>
</dbReference>
<sequence length="193" mass="21822">MTTIYSPLSLTPTTDDRIEVTITYLEQSARPNLPRPPAPTRKTALMRVENPPLHFYRYLYDLVGAPWNWISRRKMNDKELTALIHDPDVYLYVLYVDGAPAGMAEIDARKTDIHELKFFGLSPDQVGCGLGRFFLTNVLDLAWSREPQVLRLETCSLDHPAALPLYQKFGFAVTDRRSGVVERLKLKNSGGGA</sequence>
<evidence type="ECO:0000313" key="2">
    <source>
        <dbReference type="EMBL" id="MFC6036940.1"/>
    </source>
</evidence>
<proteinExistence type="predicted"/>
<protein>
    <submittedName>
        <fullName evidence="2">GNAT family N-acetyltransferase</fullName>
        <ecNumber evidence="2">2.3.1.-</ecNumber>
    </submittedName>
</protein>
<dbReference type="EMBL" id="JBHPON010000002">
    <property type="protein sequence ID" value="MFC6036940.1"/>
    <property type="molecule type" value="Genomic_DNA"/>
</dbReference>
<evidence type="ECO:0000313" key="3">
    <source>
        <dbReference type="Proteomes" id="UP001596116"/>
    </source>
</evidence>
<dbReference type="PROSITE" id="PS51186">
    <property type="entry name" value="GNAT"/>
    <property type="match status" value="1"/>
</dbReference>
<name>A0ABW1KXX8_9PROT</name>
<dbReference type="RefSeq" id="WP_379881809.1">
    <property type="nucleotide sequence ID" value="NZ_JBHPON010000002.1"/>
</dbReference>
<comment type="caution">
    <text evidence="2">The sequence shown here is derived from an EMBL/GenBank/DDBJ whole genome shotgun (WGS) entry which is preliminary data.</text>
</comment>
<dbReference type="EC" id="2.3.1.-" evidence="2"/>
<dbReference type="InterPro" id="IPR000182">
    <property type="entry name" value="GNAT_dom"/>
</dbReference>
<dbReference type="GO" id="GO:0016746">
    <property type="term" value="F:acyltransferase activity"/>
    <property type="evidence" value="ECO:0007669"/>
    <property type="project" value="UniProtKB-KW"/>
</dbReference>
<keyword evidence="3" id="KW-1185">Reference proteome</keyword>
<evidence type="ECO:0000259" key="1">
    <source>
        <dbReference type="PROSITE" id="PS51186"/>
    </source>
</evidence>
<dbReference type="SUPFAM" id="SSF55729">
    <property type="entry name" value="Acyl-CoA N-acyltransferases (Nat)"/>
    <property type="match status" value="1"/>
</dbReference>
<dbReference type="Gene3D" id="3.40.630.30">
    <property type="match status" value="1"/>
</dbReference>
<reference evidence="2 3" key="1">
    <citation type="submission" date="2024-09" db="EMBL/GenBank/DDBJ databases">
        <authorList>
            <person name="Zhang Z.-H."/>
        </authorList>
    </citation>
    <scope>NUCLEOTIDE SEQUENCE [LARGE SCALE GENOMIC DNA]</scope>
    <source>
        <strain evidence="2 3">HHTR114</strain>
    </source>
</reference>
<keyword evidence="2" id="KW-0808">Transferase</keyword>
<organism evidence="2 3">
    <name type="scientific">Hyphococcus aureus</name>
    <dbReference type="NCBI Taxonomy" id="2666033"/>
    <lineage>
        <taxon>Bacteria</taxon>
        <taxon>Pseudomonadati</taxon>
        <taxon>Pseudomonadota</taxon>
        <taxon>Alphaproteobacteria</taxon>
        <taxon>Parvularculales</taxon>
        <taxon>Parvularculaceae</taxon>
        <taxon>Hyphococcus</taxon>
    </lineage>
</organism>
<gene>
    <name evidence="2" type="ORF">ACFMB1_15385</name>
</gene>
<dbReference type="InterPro" id="IPR016181">
    <property type="entry name" value="Acyl_CoA_acyltransferase"/>
</dbReference>
<keyword evidence="2" id="KW-0012">Acyltransferase</keyword>
<feature type="domain" description="N-acetyltransferase" evidence="1">
    <location>
        <begin position="46"/>
        <end position="189"/>
    </location>
</feature>
<dbReference type="Proteomes" id="UP001596116">
    <property type="component" value="Unassembled WGS sequence"/>
</dbReference>
<accession>A0ABW1KXX8</accession>